<evidence type="ECO:0000259" key="4">
    <source>
        <dbReference type="Pfam" id="PF18821"/>
    </source>
</evidence>
<gene>
    <name evidence="5" type="ORF">GCM10023337_17820</name>
</gene>
<evidence type="ECO:0000256" key="1">
    <source>
        <dbReference type="SAM" id="MobiDB-lite"/>
    </source>
</evidence>
<dbReference type="RefSeq" id="WP_345371216.1">
    <property type="nucleotide sequence ID" value="NZ_BAABKD010000011.1"/>
</dbReference>
<keyword evidence="6" id="KW-1185">Reference proteome</keyword>
<feature type="domain" description="Primase C-terminal 2" evidence="2">
    <location>
        <begin position="9"/>
        <end position="77"/>
    </location>
</feature>
<feature type="compositionally biased region" description="Polar residues" evidence="1">
    <location>
        <begin position="372"/>
        <end position="385"/>
    </location>
</feature>
<evidence type="ECO:0000259" key="3">
    <source>
        <dbReference type="Pfam" id="PF13362"/>
    </source>
</evidence>
<dbReference type="Pfam" id="PF08707">
    <property type="entry name" value="PriCT_2"/>
    <property type="match status" value="1"/>
</dbReference>
<name>A0ABP9M8V9_9BURK</name>
<dbReference type="Pfam" id="PF13362">
    <property type="entry name" value="Toprim_3"/>
    <property type="match status" value="1"/>
</dbReference>
<dbReference type="CDD" id="cd01029">
    <property type="entry name" value="TOPRIM_primases"/>
    <property type="match status" value="1"/>
</dbReference>
<accession>A0ABP9M8V9</accession>
<feature type="region of interest" description="Disordered" evidence="1">
    <location>
        <begin position="360"/>
        <end position="399"/>
    </location>
</feature>
<evidence type="ECO:0000313" key="5">
    <source>
        <dbReference type="EMBL" id="GAA5091711.1"/>
    </source>
</evidence>
<reference evidence="6" key="1">
    <citation type="journal article" date="2019" name="Int. J. Syst. Evol. Microbiol.">
        <title>The Global Catalogue of Microorganisms (GCM) 10K type strain sequencing project: providing services to taxonomists for standard genome sequencing and annotation.</title>
        <authorList>
            <consortium name="The Broad Institute Genomics Platform"/>
            <consortium name="The Broad Institute Genome Sequencing Center for Infectious Disease"/>
            <person name="Wu L."/>
            <person name="Ma J."/>
        </authorList>
    </citation>
    <scope>NUCLEOTIDE SEQUENCE [LARGE SCALE GENOMIC DNA]</scope>
    <source>
        <strain evidence="6">JCM 18423</strain>
    </source>
</reference>
<feature type="domain" description="Toprim" evidence="3">
    <location>
        <begin position="212"/>
        <end position="317"/>
    </location>
</feature>
<sequence>MMETNEIERALSFVDSHDRDTWVRMGAAIKTELGEAGYDIWDRWSQSAENYNSQASKSVWRSLRPSFISIGTLFYEAKQGGYKAEAPFVPIDPETLKVREVQRKALEEEAQAERIRAAQRARDRAKRLWDRSGPANPSHPYLVSKGITDPAVIRLLRQDRYQNILVPVKQDKELVAVQRISAKGAKFFGKGSVISGSAFLIGDTSQVKETGLVLTEGFATGASIYQATKQPVLVVFSANNLVKVAEKLKALDTSITLAADNDMNETGFRFAEKARAVLGDKARVVMPKFDEKSIKDYQKRHGKSRYPSDFNDLHELQGLNTLRPFFQPEIVKENSQEKKRMDKPIVNSIEVDLERQRSAESLSNVSRKDQQEQAQSIGSVSLQQSSEHKELKQTEVTGPVSEQEAITDLRYKAPPKSLESKYVYAEGKYYDRTGSTVLFDDKGKALVTSRLDRQTVYDMIEVAKEKQWNAVVLKGSPDFRRFAYLEAESQGIQTRGYSPTPADLKLVEQLREERSLNKIEKDSEREPIKKESAAAVAVAEKVQSQNQMPTSAQIETSEKADIDNDVPLKEITASASIPSEVKIAADKLKQAETTWNPTQFSVMQYYKGLAKQAVHYMRAEHRSQAQRNFDTNMDRALNGTEFTLPLPIQVGHTPSQETPVRTPNYELEIER</sequence>
<dbReference type="Proteomes" id="UP001500227">
    <property type="component" value="Unassembled WGS sequence"/>
</dbReference>
<dbReference type="Gene3D" id="3.40.1360.10">
    <property type="match status" value="1"/>
</dbReference>
<comment type="caution">
    <text evidence="5">The sequence shown here is derived from an EMBL/GenBank/DDBJ whole genome shotgun (WGS) entry which is preliminary data.</text>
</comment>
<evidence type="ECO:0000313" key="6">
    <source>
        <dbReference type="Proteomes" id="UP001500227"/>
    </source>
</evidence>
<evidence type="ECO:0000259" key="2">
    <source>
        <dbReference type="Pfam" id="PF08707"/>
    </source>
</evidence>
<organism evidence="5 6">
    <name type="scientific">Paenalcaligenes hermetiae</name>
    <dbReference type="NCBI Taxonomy" id="1157987"/>
    <lineage>
        <taxon>Bacteria</taxon>
        <taxon>Pseudomonadati</taxon>
        <taxon>Pseudomonadota</taxon>
        <taxon>Betaproteobacteria</taxon>
        <taxon>Burkholderiales</taxon>
        <taxon>Alcaligenaceae</taxon>
        <taxon>Paenalcaligenes</taxon>
    </lineage>
</organism>
<protein>
    <recommendedName>
        <fullName evidence="7">Toprim domain-containing protein</fullName>
    </recommendedName>
</protein>
<feature type="domain" description="Large polyvalent protein-associated" evidence="4">
    <location>
        <begin position="418"/>
        <end position="510"/>
    </location>
</feature>
<dbReference type="InterPro" id="IPR040677">
    <property type="entry name" value="LPD7"/>
</dbReference>
<evidence type="ECO:0008006" key="7">
    <source>
        <dbReference type="Google" id="ProtNLM"/>
    </source>
</evidence>
<dbReference type="EMBL" id="BAABKD010000011">
    <property type="protein sequence ID" value="GAA5091711.1"/>
    <property type="molecule type" value="Genomic_DNA"/>
</dbReference>
<dbReference type="Pfam" id="PF18821">
    <property type="entry name" value="LPD7"/>
    <property type="match status" value="1"/>
</dbReference>
<dbReference type="InterPro" id="IPR014819">
    <property type="entry name" value="PriCT_2"/>
</dbReference>
<proteinExistence type="predicted"/>
<dbReference type="InterPro" id="IPR034154">
    <property type="entry name" value="TOPRIM_DnaG/twinkle"/>
</dbReference>
<dbReference type="InterPro" id="IPR006171">
    <property type="entry name" value="TOPRIM_dom"/>
</dbReference>